<reference evidence="1 2" key="1">
    <citation type="submission" date="2015-03" db="EMBL/GenBank/DDBJ databases">
        <title>Genomics and transcriptomics of the oil-accumulating basidiomycete yeast T. oleaginosus allow insights into substrate utilization and the diverse evolutionary trajectories of mating systems in fungi.</title>
        <authorList>
            <consortium name="DOE Joint Genome Institute"/>
            <person name="Kourist R."/>
            <person name="Kracht O."/>
            <person name="Bracharz F."/>
            <person name="Lipzen A."/>
            <person name="Nolan M."/>
            <person name="Ohm R."/>
            <person name="Grigoriev I."/>
            <person name="Sun S."/>
            <person name="Heitman J."/>
            <person name="Bruck T."/>
            <person name="Nowrousian M."/>
        </authorList>
    </citation>
    <scope>NUCLEOTIDE SEQUENCE [LARGE SCALE GENOMIC DNA]</scope>
    <source>
        <strain evidence="1 2">IBC0246</strain>
    </source>
</reference>
<evidence type="ECO:0000313" key="2">
    <source>
        <dbReference type="Proteomes" id="UP000053611"/>
    </source>
</evidence>
<organism evidence="1 2">
    <name type="scientific">Cutaneotrichosporon oleaginosum</name>
    <dbReference type="NCBI Taxonomy" id="879819"/>
    <lineage>
        <taxon>Eukaryota</taxon>
        <taxon>Fungi</taxon>
        <taxon>Dikarya</taxon>
        <taxon>Basidiomycota</taxon>
        <taxon>Agaricomycotina</taxon>
        <taxon>Tremellomycetes</taxon>
        <taxon>Trichosporonales</taxon>
        <taxon>Trichosporonaceae</taxon>
        <taxon>Cutaneotrichosporon</taxon>
    </lineage>
</organism>
<dbReference type="RefSeq" id="XP_018274758.1">
    <property type="nucleotide sequence ID" value="XM_018427218.1"/>
</dbReference>
<dbReference type="Proteomes" id="UP000053611">
    <property type="component" value="Unassembled WGS sequence"/>
</dbReference>
<protein>
    <submittedName>
        <fullName evidence="1">Uncharacterized protein</fullName>
    </submittedName>
</protein>
<keyword evidence="2" id="KW-1185">Reference proteome</keyword>
<sequence>MRSMVARRSRRHGESPRCFFRTPCIPSRRLLLRCPRWRCPSTWKWTNSSASASSAASPMRRASPRSVAPSSSAYRPCENVSTQIARCSASSSSLLERTIMRQPCRTLSRCSSHSGRVWNTLDVSFSLWDPKIRRRGGAAATLIFCSMCHRQRTFFALGHTVLQARRRRLSRSVKNTAGCGACTSSTKSWRALRRWAYRSPLRSAIPAVNVLLQAVTPTICRSGISYLLVPFVQSTRSTVGHRSSRARALRVV</sequence>
<gene>
    <name evidence="1" type="ORF">CC85DRAFT_51173</name>
</gene>
<evidence type="ECO:0000313" key="1">
    <source>
        <dbReference type="EMBL" id="KLT38267.1"/>
    </source>
</evidence>
<dbReference type="GeneID" id="28987821"/>
<name>A0A0J0XAX9_9TREE</name>
<dbReference type="AlphaFoldDB" id="A0A0J0XAX9"/>
<dbReference type="EMBL" id="KQ087356">
    <property type="protein sequence ID" value="KLT38267.1"/>
    <property type="molecule type" value="Genomic_DNA"/>
</dbReference>
<accession>A0A0J0XAX9</accession>
<dbReference type="STRING" id="879819.A0A0J0XAX9"/>
<proteinExistence type="predicted"/>